<name>A0AAV9Q4A0_9PEZI</name>
<dbReference type="EMBL" id="JAXLQG010000011">
    <property type="protein sequence ID" value="KAK5534742.1"/>
    <property type="molecule type" value="Genomic_DNA"/>
</dbReference>
<comment type="caution">
    <text evidence="1">The sequence shown here is derived from an EMBL/GenBank/DDBJ whole genome shotgun (WGS) entry which is preliminary data.</text>
</comment>
<gene>
    <name evidence="1" type="ORF">LTR25_006774</name>
</gene>
<dbReference type="Proteomes" id="UP001345827">
    <property type="component" value="Unassembled WGS sequence"/>
</dbReference>
<dbReference type="AlphaFoldDB" id="A0AAV9Q4A0"/>
<evidence type="ECO:0000313" key="2">
    <source>
        <dbReference type="Proteomes" id="UP001345827"/>
    </source>
</evidence>
<protein>
    <submittedName>
        <fullName evidence="1">Uncharacterized protein</fullName>
    </submittedName>
</protein>
<accession>A0AAV9Q4A0</accession>
<keyword evidence="2" id="KW-1185">Reference proteome</keyword>
<reference evidence="1 2" key="1">
    <citation type="submission" date="2023-06" db="EMBL/GenBank/DDBJ databases">
        <title>Black Yeasts Isolated from many extreme environments.</title>
        <authorList>
            <person name="Coleine C."/>
            <person name="Stajich J.E."/>
            <person name="Selbmann L."/>
        </authorList>
    </citation>
    <scope>NUCLEOTIDE SEQUENCE [LARGE SCALE GENOMIC DNA]</scope>
    <source>
        <strain evidence="1 2">CCFEE 5887</strain>
    </source>
</reference>
<sequence>MDLNNLIVCYGSLIDINFIGDYPLGMFSDEEDIVLNFEGGFCSFLSTYDDILISVYTDSVIPTDFQPAYCINIYGPKKTADDIGEKFGDQKLYLQTPVLLHPAVQYYNPQCLRRDTQGFTPCIGTQPGLSTSHGVNCIHGTADPASFFEFAHERSSSRIKLIIEA</sequence>
<proteinExistence type="predicted"/>
<evidence type="ECO:0000313" key="1">
    <source>
        <dbReference type="EMBL" id="KAK5534742.1"/>
    </source>
</evidence>
<organism evidence="1 2">
    <name type="scientific">Vermiconidia calcicola</name>
    <dbReference type="NCBI Taxonomy" id="1690605"/>
    <lineage>
        <taxon>Eukaryota</taxon>
        <taxon>Fungi</taxon>
        <taxon>Dikarya</taxon>
        <taxon>Ascomycota</taxon>
        <taxon>Pezizomycotina</taxon>
        <taxon>Dothideomycetes</taxon>
        <taxon>Dothideomycetidae</taxon>
        <taxon>Mycosphaerellales</taxon>
        <taxon>Extremaceae</taxon>
        <taxon>Vermiconidia</taxon>
    </lineage>
</organism>